<sequence>MALTKMDPDCGANTLSQAHPETMDFLSLAWCNFAVQAFEHEIQDRSLVIQDSPIRTFENNSKPPPMTMDKSVKVDDGENFVPPWKTNDLKSWIWMQQAMHPELNYNGYFKRKWMPWKIMPFKNVPIKKWLKDIKQRRKEEKRLQKAEIHAALSVAGVAAALAAIAAENSQNYIENASKESAVASATALVAAQCAKVAEAMGAKREQISSVINSAISSTSASEIVTLTAAAATSIRGSDTLKVRSACKNRTNGSSPVLPLEDNHELNFNFEKCRSLLAKGAELKVEGTDGRYLVQSVVVILNNEAKVIIRTKRPNMLNVFTRQKESVVLDLHTELYRDPGFADSEAVYLVVLTTDKGIIKLDMKNDYQRYWTWSATINHMLMLSTSFTKYELQFQRS</sequence>
<dbReference type="InterPro" id="IPR013666">
    <property type="entry name" value="PH_pln"/>
</dbReference>
<reference evidence="3 4" key="1">
    <citation type="journal article" date="2015" name="Proc. Natl. Acad. Sci. U.S.A.">
        <title>The resurrection genome of Boea hygrometrica: A blueprint for survival of dehydration.</title>
        <authorList>
            <person name="Xiao L."/>
            <person name="Yang G."/>
            <person name="Zhang L."/>
            <person name="Yang X."/>
            <person name="Zhao S."/>
            <person name="Ji Z."/>
            <person name="Zhou Q."/>
            <person name="Hu M."/>
            <person name="Wang Y."/>
            <person name="Chen M."/>
            <person name="Xu Y."/>
            <person name="Jin H."/>
            <person name="Xiao X."/>
            <person name="Hu G."/>
            <person name="Bao F."/>
            <person name="Hu Y."/>
            <person name="Wan P."/>
            <person name="Li L."/>
            <person name="Deng X."/>
            <person name="Kuang T."/>
            <person name="Xiang C."/>
            <person name="Zhu J.K."/>
            <person name="Oliver M.J."/>
            <person name="He Y."/>
        </authorList>
    </citation>
    <scope>NUCLEOTIDE SEQUENCE [LARGE SCALE GENOMIC DNA]</scope>
    <source>
        <strain evidence="4">cv. XS01</strain>
    </source>
</reference>
<feature type="domain" description="VAN3-binding protein-like auxin canalisation" evidence="1">
    <location>
        <begin position="20"/>
        <end position="261"/>
    </location>
</feature>
<accession>A0A2Z7BDF7</accession>
<evidence type="ECO:0008006" key="5">
    <source>
        <dbReference type="Google" id="ProtNLM"/>
    </source>
</evidence>
<dbReference type="PANTHER" id="PTHR31351:SF25">
    <property type="entry name" value="AUXIN CANALIZATION PROTEIN (DUF828)"/>
    <property type="match status" value="1"/>
</dbReference>
<dbReference type="Proteomes" id="UP000250235">
    <property type="component" value="Unassembled WGS sequence"/>
</dbReference>
<keyword evidence="4" id="KW-1185">Reference proteome</keyword>
<dbReference type="Pfam" id="PF08458">
    <property type="entry name" value="PH_2"/>
    <property type="match status" value="1"/>
</dbReference>
<organism evidence="3 4">
    <name type="scientific">Dorcoceras hygrometricum</name>
    <dbReference type="NCBI Taxonomy" id="472368"/>
    <lineage>
        <taxon>Eukaryota</taxon>
        <taxon>Viridiplantae</taxon>
        <taxon>Streptophyta</taxon>
        <taxon>Embryophyta</taxon>
        <taxon>Tracheophyta</taxon>
        <taxon>Spermatophyta</taxon>
        <taxon>Magnoliopsida</taxon>
        <taxon>eudicotyledons</taxon>
        <taxon>Gunneridae</taxon>
        <taxon>Pentapetalae</taxon>
        <taxon>asterids</taxon>
        <taxon>lamiids</taxon>
        <taxon>Lamiales</taxon>
        <taxon>Gesneriaceae</taxon>
        <taxon>Didymocarpoideae</taxon>
        <taxon>Trichosporeae</taxon>
        <taxon>Loxocarpinae</taxon>
        <taxon>Dorcoceras</taxon>
    </lineage>
</organism>
<dbReference type="OrthoDB" id="786244at2759"/>
<dbReference type="InterPro" id="IPR008546">
    <property type="entry name" value="VAN3-bd-like_auxin_canal"/>
</dbReference>
<dbReference type="AlphaFoldDB" id="A0A2Z7BDF7"/>
<evidence type="ECO:0000259" key="1">
    <source>
        <dbReference type="Pfam" id="PF05703"/>
    </source>
</evidence>
<gene>
    <name evidence="3" type="ORF">F511_25229</name>
</gene>
<dbReference type="Pfam" id="PF05703">
    <property type="entry name" value="Auxin_canalis"/>
    <property type="match status" value="1"/>
</dbReference>
<protein>
    <recommendedName>
        <fullName evidence="5">VAN3-binding protein</fullName>
    </recommendedName>
</protein>
<dbReference type="EMBL" id="KV007490">
    <property type="protein sequence ID" value="KZV31449.1"/>
    <property type="molecule type" value="Genomic_DNA"/>
</dbReference>
<evidence type="ECO:0000313" key="4">
    <source>
        <dbReference type="Proteomes" id="UP000250235"/>
    </source>
</evidence>
<evidence type="ECO:0000259" key="2">
    <source>
        <dbReference type="Pfam" id="PF08458"/>
    </source>
</evidence>
<evidence type="ECO:0000313" key="3">
    <source>
        <dbReference type="EMBL" id="KZV31449.1"/>
    </source>
</evidence>
<feature type="domain" description="Pleckstrin-like plant" evidence="2">
    <location>
        <begin position="281"/>
        <end position="383"/>
    </location>
</feature>
<name>A0A2Z7BDF7_9LAMI</name>
<dbReference type="InterPro" id="IPR040269">
    <property type="entry name" value="VAB"/>
</dbReference>
<dbReference type="PANTHER" id="PTHR31351">
    <property type="entry name" value="EXPRESSED PROTEIN"/>
    <property type="match status" value="1"/>
</dbReference>
<proteinExistence type="predicted"/>